<dbReference type="Pfam" id="PF10934">
    <property type="entry name" value="Sheath_initiator"/>
    <property type="match status" value="1"/>
</dbReference>
<protein>
    <recommendedName>
        <fullName evidence="3">IraD/Gp25-like domain-containing protein</fullName>
    </recommendedName>
</protein>
<proteinExistence type="predicted"/>
<evidence type="ECO:0000313" key="2">
    <source>
        <dbReference type="Proteomes" id="UP000618579"/>
    </source>
</evidence>
<reference evidence="1 2" key="1">
    <citation type="submission" date="2019-10" db="EMBL/GenBank/DDBJ databases">
        <title>Description of Paenibacillus pedi sp. nov.</title>
        <authorList>
            <person name="Carlier A."/>
            <person name="Qi S."/>
        </authorList>
    </citation>
    <scope>NUCLEOTIDE SEQUENCE [LARGE SCALE GENOMIC DNA]</scope>
    <source>
        <strain evidence="1 2">LMG 31457</strain>
    </source>
</reference>
<organism evidence="1 2">
    <name type="scientific">Paenibacillus planticolens</name>
    <dbReference type="NCBI Taxonomy" id="2654976"/>
    <lineage>
        <taxon>Bacteria</taxon>
        <taxon>Bacillati</taxon>
        <taxon>Bacillota</taxon>
        <taxon>Bacilli</taxon>
        <taxon>Bacillales</taxon>
        <taxon>Paenibacillaceae</taxon>
        <taxon>Paenibacillus</taxon>
    </lineage>
</organism>
<dbReference type="SUPFAM" id="SSF160719">
    <property type="entry name" value="gpW/gp25-like"/>
    <property type="match status" value="1"/>
</dbReference>
<dbReference type="Gene3D" id="3.10.450.40">
    <property type="match status" value="1"/>
</dbReference>
<comment type="caution">
    <text evidence="1">The sequence shown here is derived from an EMBL/GenBank/DDBJ whole genome shotgun (WGS) entry which is preliminary data.</text>
</comment>
<accession>A0ABX1ZQN2</accession>
<dbReference type="Proteomes" id="UP000618579">
    <property type="component" value="Unassembled WGS sequence"/>
</dbReference>
<name>A0ABX1ZQN2_9BACL</name>
<evidence type="ECO:0000313" key="1">
    <source>
        <dbReference type="EMBL" id="NOV01340.1"/>
    </source>
</evidence>
<keyword evidence="2" id="KW-1185">Reference proteome</keyword>
<gene>
    <name evidence="1" type="ORF">GC097_15085</name>
</gene>
<dbReference type="EMBL" id="WHNZ01000030">
    <property type="protein sequence ID" value="NOV01340.1"/>
    <property type="molecule type" value="Genomic_DNA"/>
</dbReference>
<sequence>MVSDILLTDLGSVNGDLAANLQGDLNTVSGIENLTTALQRRFGTPLGALFYDTTYGNPVFQRLSSPMGKSFEQDVISDVSSCLLADSRVQSVQVRVLLNREEKTATFYVSFIAKDGSSGSFEQAVSIRV</sequence>
<evidence type="ECO:0008006" key="3">
    <source>
        <dbReference type="Google" id="ProtNLM"/>
    </source>
</evidence>
<dbReference type="InterPro" id="IPR020288">
    <property type="entry name" value="Sheath_initiator"/>
</dbReference>